<dbReference type="Pfam" id="PF13622">
    <property type="entry name" value="4HBT_3"/>
    <property type="match status" value="1"/>
</dbReference>
<dbReference type="SUPFAM" id="SSF54637">
    <property type="entry name" value="Thioesterase/thiol ester dehydrase-isomerase"/>
    <property type="match status" value="2"/>
</dbReference>
<dbReference type="OrthoDB" id="68328at2759"/>
<dbReference type="GO" id="GO:0006637">
    <property type="term" value="P:acyl-CoA metabolic process"/>
    <property type="evidence" value="ECO:0007669"/>
    <property type="project" value="InterPro"/>
</dbReference>
<evidence type="ECO:0000256" key="2">
    <source>
        <dbReference type="ARBA" id="ARBA00011881"/>
    </source>
</evidence>
<evidence type="ECO:0000256" key="3">
    <source>
        <dbReference type="ARBA" id="ARBA00022801"/>
    </source>
</evidence>
<dbReference type="PANTHER" id="PTHR11066">
    <property type="entry name" value="ACYL-COA THIOESTERASE"/>
    <property type="match status" value="1"/>
</dbReference>
<dbReference type="Proteomes" id="UP000193411">
    <property type="component" value="Unassembled WGS sequence"/>
</dbReference>
<accession>A0A1Y2HNR8</accession>
<evidence type="ECO:0000256" key="4">
    <source>
        <dbReference type="ARBA" id="ARBA00023098"/>
    </source>
</evidence>
<dbReference type="CDD" id="cd03445">
    <property type="entry name" value="Thioesterase_II_repeat2"/>
    <property type="match status" value="1"/>
</dbReference>
<dbReference type="InterPro" id="IPR042171">
    <property type="entry name" value="Acyl-CoA_hotdog"/>
</dbReference>
<feature type="compositionally biased region" description="Basic and acidic residues" evidence="5">
    <location>
        <begin position="304"/>
        <end position="319"/>
    </location>
</feature>
<dbReference type="InterPro" id="IPR029069">
    <property type="entry name" value="HotDog_dom_sf"/>
</dbReference>
<evidence type="ECO:0000259" key="7">
    <source>
        <dbReference type="Pfam" id="PF13622"/>
    </source>
</evidence>
<dbReference type="CDD" id="cd03444">
    <property type="entry name" value="Thioesterase_II_repeat1"/>
    <property type="match status" value="1"/>
</dbReference>
<feature type="region of interest" description="Disordered" evidence="5">
    <location>
        <begin position="296"/>
        <end position="319"/>
    </location>
</feature>
<dbReference type="Pfam" id="PF02551">
    <property type="entry name" value="Acyl_CoA_thio"/>
    <property type="match status" value="1"/>
</dbReference>
<dbReference type="EMBL" id="MCFL01000018">
    <property type="protein sequence ID" value="ORZ36235.1"/>
    <property type="molecule type" value="Genomic_DNA"/>
</dbReference>
<dbReference type="InterPro" id="IPR025652">
    <property type="entry name" value="TesB_C"/>
</dbReference>
<comment type="subunit">
    <text evidence="2">Homotetramer.</text>
</comment>
<keyword evidence="9" id="KW-1185">Reference proteome</keyword>
<feature type="domain" description="Acyl-CoA thioesterase 2 C-terminal" evidence="6">
    <location>
        <begin position="182"/>
        <end position="284"/>
    </location>
</feature>
<evidence type="ECO:0000259" key="6">
    <source>
        <dbReference type="Pfam" id="PF02551"/>
    </source>
</evidence>
<gene>
    <name evidence="8" type="ORF">BCR44DRAFT_1389238</name>
</gene>
<keyword evidence="3" id="KW-0378">Hydrolase</keyword>
<reference evidence="8 9" key="1">
    <citation type="submission" date="2016-07" db="EMBL/GenBank/DDBJ databases">
        <title>Pervasive Adenine N6-methylation of Active Genes in Fungi.</title>
        <authorList>
            <consortium name="DOE Joint Genome Institute"/>
            <person name="Mondo S.J."/>
            <person name="Dannebaum R.O."/>
            <person name="Kuo R.C."/>
            <person name="Labutti K."/>
            <person name="Haridas S."/>
            <person name="Kuo A."/>
            <person name="Salamov A."/>
            <person name="Ahrendt S.R."/>
            <person name="Lipzen A."/>
            <person name="Sullivan W."/>
            <person name="Andreopoulos W.B."/>
            <person name="Clum A."/>
            <person name="Lindquist E."/>
            <person name="Daum C."/>
            <person name="Ramamoorthy G.K."/>
            <person name="Gryganskyi A."/>
            <person name="Culley D."/>
            <person name="Magnuson J.K."/>
            <person name="James T.Y."/>
            <person name="O'Malley M.A."/>
            <person name="Stajich J.E."/>
            <person name="Spatafora J.W."/>
            <person name="Visel A."/>
            <person name="Grigoriev I.V."/>
        </authorList>
    </citation>
    <scope>NUCLEOTIDE SEQUENCE [LARGE SCALE GENOMIC DNA]</scope>
    <source>
        <strain evidence="8 9">PL171</strain>
    </source>
</reference>
<evidence type="ECO:0000256" key="5">
    <source>
        <dbReference type="SAM" id="MobiDB-lite"/>
    </source>
</evidence>
<dbReference type="STRING" id="765915.A0A1Y2HNR8"/>
<organism evidence="8 9">
    <name type="scientific">Catenaria anguillulae PL171</name>
    <dbReference type="NCBI Taxonomy" id="765915"/>
    <lineage>
        <taxon>Eukaryota</taxon>
        <taxon>Fungi</taxon>
        <taxon>Fungi incertae sedis</taxon>
        <taxon>Blastocladiomycota</taxon>
        <taxon>Blastocladiomycetes</taxon>
        <taxon>Blastocladiales</taxon>
        <taxon>Catenariaceae</taxon>
        <taxon>Catenaria</taxon>
    </lineage>
</organism>
<dbReference type="PANTHER" id="PTHR11066:SF34">
    <property type="entry name" value="ACYL-COENZYME A THIOESTERASE 8"/>
    <property type="match status" value="1"/>
</dbReference>
<dbReference type="Gene3D" id="2.40.160.210">
    <property type="entry name" value="Acyl-CoA thioesterase, double hotdog domain"/>
    <property type="match status" value="1"/>
</dbReference>
<comment type="caution">
    <text evidence="8">The sequence shown here is derived from an EMBL/GenBank/DDBJ whole genome shotgun (WGS) entry which is preliminary data.</text>
</comment>
<feature type="domain" description="Acyl-CoA thioesterase-like N-terminal HotDog" evidence="7">
    <location>
        <begin position="33"/>
        <end position="116"/>
    </location>
</feature>
<dbReference type="InterPro" id="IPR003703">
    <property type="entry name" value="Acyl_CoA_thio"/>
</dbReference>
<comment type="similarity">
    <text evidence="1">Belongs to the C/M/P thioester hydrolase family.</text>
</comment>
<sequence>MEPNGPPTPRTEDSLLLEELDKNLFRCDPAHLWRPVGARGVFGGQIIGLSLVAATNTVPRTHKVHSLHSYFLLGGDNSRAILFRVEAMRDSRSFVTRQVTAQQNGRPIFVLICSFMRPEDTPLEHQYTMPVAPAPESLPSREQMMESWIQQTPKKYHESIRERLEEPIPIDMRPCEPLKEPRQLVWMKSKTGLPADPAFHMCVAAYCSDHHLLWTTLRPHAVTGVLGMLVSLDHSMWYHSDFRADEWLLYEMESPRVSAGRGMALGRLWTRDGKLAVTIAQEGLIRANLNPEKPLTVGFGRVPPRKEQEGEPKPGKSKL</sequence>
<evidence type="ECO:0000256" key="1">
    <source>
        <dbReference type="ARBA" id="ARBA00006538"/>
    </source>
</evidence>
<proteinExistence type="inferred from homology"/>
<dbReference type="FunFam" id="2.40.160.210:FF:000001">
    <property type="entry name" value="Acyl-CoA thioesterase II"/>
    <property type="match status" value="1"/>
</dbReference>
<name>A0A1Y2HNR8_9FUNG</name>
<dbReference type="GO" id="GO:0047617">
    <property type="term" value="F:fatty acyl-CoA hydrolase activity"/>
    <property type="evidence" value="ECO:0007669"/>
    <property type="project" value="InterPro"/>
</dbReference>
<dbReference type="GO" id="GO:0009062">
    <property type="term" value="P:fatty acid catabolic process"/>
    <property type="evidence" value="ECO:0007669"/>
    <property type="project" value="TreeGrafter"/>
</dbReference>
<evidence type="ECO:0000313" key="9">
    <source>
        <dbReference type="Proteomes" id="UP000193411"/>
    </source>
</evidence>
<dbReference type="GO" id="GO:0005782">
    <property type="term" value="C:peroxisomal matrix"/>
    <property type="evidence" value="ECO:0007669"/>
    <property type="project" value="TreeGrafter"/>
</dbReference>
<dbReference type="InterPro" id="IPR049449">
    <property type="entry name" value="TesB_ACOT8-like_N"/>
</dbReference>
<protein>
    <submittedName>
        <fullName evidence="8">Acyl-CoA thioesterase II</fullName>
    </submittedName>
</protein>
<evidence type="ECO:0000313" key="8">
    <source>
        <dbReference type="EMBL" id="ORZ36235.1"/>
    </source>
</evidence>
<dbReference type="AlphaFoldDB" id="A0A1Y2HNR8"/>
<keyword evidence="4" id="KW-0443">Lipid metabolism</keyword>